<dbReference type="PANTHER" id="PTHR26452">
    <property type="entry name" value="OLFACTORY RECEPTOR"/>
    <property type="match status" value="1"/>
</dbReference>
<name>A0A5F8GF62_MONDO</name>
<dbReference type="GeneTree" id="ENSGT01050000244828"/>
<keyword evidence="5 12" id="KW-0812">Transmembrane</keyword>
<comment type="subcellular location">
    <subcellularLocation>
        <location evidence="2 13">Cell membrane</location>
        <topology evidence="2 13">Multi-pass membrane protein</topology>
    </subcellularLocation>
</comment>
<proteinExistence type="inferred from homology"/>
<keyword evidence="9 13" id="KW-0472">Membrane</keyword>
<evidence type="ECO:0000256" key="4">
    <source>
        <dbReference type="ARBA" id="ARBA00022606"/>
    </source>
</evidence>
<dbReference type="PRINTS" id="PR00237">
    <property type="entry name" value="GPCRRHODOPSN"/>
</dbReference>
<gene>
    <name evidence="15" type="primary">LOC130455203</name>
</gene>
<dbReference type="InterPro" id="IPR000276">
    <property type="entry name" value="GPCR_Rhodpsn"/>
</dbReference>
<comment type="function">
    <text evidence="1">Odorant receptor.</text>
</comment>
<dbReference type="InterPro" id="IPR017452">
    <property type="entry name" value="GPCR_Rhodpsn_7TM"/>
</dbReference>
<evidence type="ECO:0000313" key="15">
    <source>
        <dbReference type="Ensembl" id="ENSMODP00000046089.1"/>
    </source>
</evidence>
<evidence type="ECO:0000256" key="3">
    <source>
        <dbReference type="ARBA" id="ARBA00022475"/>
    </source>
</evidence>
<dbReference type="GO" id="GO:0004984">
    <property type="term" value="F:olfactory receptor activity"/>
    <property type="evidence" value="ECO:0000318"/>
    <property type="project" value="GO_Central"/>
</dbReference>
<feature type="transmembrane region" description="Helical" evidence="13">
    <location>
        <begin position="57"/>
        <end position="76"/>
    </location>
</feature>
<protein>
    <recommendedName>
        <fullName evidence="13">Olfactory receptor</fullName>
    </recommendedName>
</protein>
<keyword evidence="11 12" id="KW-0807">Transducer</keyword>
<evidence type="ECO:0000256" key="13">
    <source>
        <dbReference type="RuleBase" id="RU363047"/>
    </source>
</evidence>
<dbReference type="FunCoup" id="A0A5F8GF62">
    <property type="interactions" value="3"/>
</dbReference>
<evidence type="ECO:0000256" key="1">
    <source>
        <dbReference type="ARBA" id="ARBA00002936"/>
    </source>
</evidence>
<dbReference type="Pfam" id="PF13853">
    <property type="entry name" value="7tm_4"/>
    <property type="match status" value="1"/>
</dbReference>
<evidence type="ECO:0000256" key="11">
    <source>
        <dbReference type="ARBA" id="ARBA00023224"/>
    </source>
</evidence>
<dbReference type="PROSITE" id="PS00237">
    <property type="entry name" value="G_PROTEIN_RECEP_F1_1"/>
    <property type="match status" value="1"/>
</dbReference>
<evidence type="ECO:0000256" key="8">
    <source>
        <dbReference type="ARBA" id="ARBA00023040"/>
    </source>
</evidence>
<evidence type="ECO:0000256" key="7">
    <source>
        <dbReference type="ARBA" id="ARBA00022989"/>
    </source>
</evidence>
<evidence type="ECO:0000256" key="10">
    <source>
        <dbReference type="ARBA" id="ARBA00023170"/>
    </source>
</evidence>
<dbReference type="CDD" id="cd15227">
    <property type="entry name" value="7tmA_OR14-like"/>
    <property type="match status" value="1"/>
</dbReference>
<evidence type="ECO:0000256" key="12">
    <source>
        <dbReference type="RuleBase" id="RU000688"/>
    </source>
</evidence>
<dbReference type="Proteomes" id="UP000002280">
    <property type="component" value="Chromosome 5"/>
</dbReference>
<feature type="transmembrane region" description="Helical" evidence="13">
    <location>
        <begin position="195"/>
        <end position="214"/>
    </location>
</feature>
<evidence type="ECO:0000256" key="2">
    <source>
        <dbReference type="ARBA" id="ARBA00004651"/>
    </source>
</evidence>
<feature type="domain" description="G-protein coupled receptors family 1 profile" evidence="14">
    <location>
        <begin position="39"/>
        <end position="288"/>
    </location>
</feature>
<feature type="transmembrane region" description="Helical" evidence="13">
    <location>
        <begin position="96"/>
        <end position="118"/>
    </location>
</feature>
<dbReference type="SUPFAM" id="SSF81321">
    <property type="entry name" value="Family A G protein-coupled receptor-like"/>
    <property type="match status" value="1"/>
</dbReference>
<dbReference type="FunFam" id="1.20.1070.10:FF:000037">
    <property type="entry name" value="Olfactory receptor"/>
    <property type="match status" value="1"/>
</dbReference>
<accession>A0A5F8GF62</accession>
<keyword evidence="6 13" id="KW-0552">Olfaction</keyword>
<keyword evidence="3 13" id="KW-1003">Cell membrane</keyword>
<organism evidence="15 16">
    <name type="scientific">Monodelphis domestica</name>
    <name type="common">Gray short-tailed opossum</name>
    <dbReference type="NCBI Taxonomy" id="13616"/>
    <lineage>
        <taxon>Eukaryota</taxon>
        <taxon>Metazoa</taxon>
        <taxon>Chordata</taxon>
        <taxon>Craniata</taxon>
        <taxon>Vertebrata</taxon>
        <taxon>Euteleostomi</taxon>
        <taxon>Mammalia</taxon>
        <taxon>Metatheria</taxon>
        <taxon>Didelphimorphia</taxon>
        <taxon>Didelphidae</taxon>
        <taxon>Monodelphis</taxon>
    </lineage>
</organism>
<dbReference type="GO" id="GO:0004930">
    <property type="term" value="F:G protein-coupled receptor activity"/>
    <property type="evidence" value="ECO:0007669"/>
    <property type="project" value="UniProtKB-KW"/>
</dbReference>
<dbReference type="AlphaFoldDB" id="A0A5F8GF62"/>
<feature type="transmembrane region" description="Helical" evidence="13">
    <location>
        <begin position="139"/>
        <end position="156"/>
    </location>
</feature>
<dbReference type="InterPro" id="IPR050516">
    <property type="entry name" value="Olfactory_GPCR"/>
</dbReference>
<reference evidence="15" key="2">
    <citation type="submission" date="2025-08" db="UniProtKB">
        <authorList>
            <consortium name="Ensembl"/>
        </authorList>
    </citation>
    <scope>IDENTIFICATION</scope>
</reference>
<dbReference type="GO" id="GO:0005549">
    <property type="term" value="F:odorant binding"/>
    <property type="evidence" value="ECO:0000318"/>
    <property type="project" value="GO_Central"/>
</dbReference>
<evidence type="ECO:0000259" key="14">
    <source>
        <dbReference type="PROSITE" id="PS50262"/>
    </source>
</evidence>
<dbReference type="PRINTS" id="PR00245">
    <property type="entry name" value="OLFACTORYR"/>
</dbReference>
<evidence type="ECO:0000256" key="5">
    <source>
        <dbReference type="ARBA" id="ARBA00022692"/>
    </source>
</evidence>
<evidence type="ECO:0000256" key="9">
    <source>
        <dbReference type="ARBA" id="ARBA00023136"/>
    </source>
</evidence>
<dbReference type="GO" id="GO:0005886">
    <property type="term" value="C:plasma membrane"/>
    <property type="evidence" value="ECO:0007669"/>
    <property type="project" value="UniProtKB-SubCell"/>
</dbReference>
<keyword evidence="7 13" id="KW-1133">Transmembrane helix</keyword>
<reference evidence="15" key="3">
    <citation type="submission" date="2025-09" db="UniProtKB">
        <authorList>
            <consortium name="Ensembl"/>
        </authorList>
    </citation>
    <scope>IDENTIFICATION</scope>
</reference>
<keyword evidence="16" id="KW-1185">Reference proteome</keyword>
<evidence type="ECO:0000256" key="6">
    <source>
        <dbReference type="ARBA" id="ARBA00022725"/>
    </source>
</evidence>
<keyword evidence="10 12" id="KW-0675">Receptor</keyword>
<feature type="transmembrane region" description="Helical" evidence="13">
    <location>
        <begin position="235"/>
        <end position="258"/>
    </location>
</feature>
<dbReference type="Gene3D" id="1.20.1070.10">
    <property type="entry name" value="Rhodopsin 7-helix transmembrane proteins"/>
    <property type="match status" value="1"/>
</dbReference>
<dbReference type="PROSITE" id="PS50262">
    <property type="entry name" value="G_PROTEIN_RECEP_F1_2"/>
    <property type="match status" value="1"/>
</dbReference>
<dbReference type="OMA" id="HRYFELR"/>
<feature type="transmembrane region" description="Helical" evidence="13">
    <location>
        <begin position="23"/>
        <end position="45"/>
    </location>
</feature>
<dbReference type="Bgee" id="ENSMODG00000047114">
    <property type="expression patterns" value="Expressed in testis"/>
</dbReference>
<keyword evidence="8 12" id="KW-0297">G-protein coupled receptor</keyword>
<reference evidence="15 16" key="1">
    <citation type="journal article" date="2007" name="Nature">
        <title>Genome of the marsupial Monodelphis domestica reveals innovation in non-coding sequences.</title>
        <authorList>
            <person name="Mikkelsen T.S."/>
            <person name="Wakefield M.J."/>
            <person name="Aken B."/>
            <person name="Amemiya C.T."/>
            <person name="Chang J.L."/>
            <person name="Duke S."/>
            <person name="Garber M."/>
            <person name="Gentles A.J."/>
            <person name="Goodstadt L."/>
            <person name="Heger A."/>
            <person name="Jurka J."/>
            <person name="Kamal M."/>
            <person name="Mauceli E."/>
            <person name="Searle S.M."/>
            <person name="Sharpe T."/>
            <person name="Baker M.L."/>
            <person name="Batzer M.A."/>
            <person name="Benos P.V."/>
            <person name="Belov K."/>
            <person name="Clamp M."/>
            <person name="Cook A."/>
            <person name="Cuff J."/>
            <person name="Das R."/>
            <person name="Davidow L."/>
            <person name="Deakin J.E."/>
            <person name="Fazzari M.J."/>
            <person name="Glass J.L."/>
            <person name="Grabherr M."/>
            <person name="Greally J.M."/>
            <person name="Gu W."/>
            <person name="Hore T.A."/>
            <person name="Huttley G.A."/>
            <person name="Kleber M."/>
            <person name="Jirtle R.L."/>
            <person name="Koina E."/>
            <person name="Lee J.T."/>
            <person name="Mahony S."/>
            <person name="Marra M.A."/>
            <person name="Miller R.D."/>
            <person name="Nicholls R.D."/>
            <person name="Oda M."/>
            <person name="Papenfuss A.T."/>
            <person name="Parra Z.E."/>
            <person name="Pollock D.D."/>
            <person name="Ray D.A."/>
            <person name="Schein J.E."/>
            <person name="Speed T.P."/>
            <person name="Thompson K."/>
            <person name="VandeBerg J.L."/>
            <person name="Wade C.M."/>
            <person name="Walker J.A."/>
            <person name="Waters P.D."/>
            <person name="Webber C."/>
            <person name="Weidman J.R."/>
            <person name="Xie X."/>
            <person name="Zody M.C."/>
            <person name="Baldwin J."/>
            <person name="Abdouelleil A."/>
            <person name="Abdulkadir J."/>
            <person name="Abebe A."/>
            <person name="Abera B."/>
            <person name="Abreu J."/>
            <person name="Acer S.C."/>
            <person name="Aftuck L."/>
            <person name="Alexander A."/>
            <person name="An P."/>
            <person name="Anderson E."/>
            <person name="Anderson S."/>
            <person name="Arachi H."/>
            <person name="Azer M."/>
            <person name="Bachantsang P."/>
            <person name="Barry A."/>
            <person name="Bayul T."/>
            <person name="Berlin A."/>
            <person name="Bessette D."/>
            <person name="Bloom T."/>
            <person name="Bloom T."/>
            <person name="Boguslavskiy L."/>
            <person name="Bonnet C."/>
            <person name="Boukhgalter B."/>
            <person name="Bourzgui I."/>
            <person name="Brown A."/>
            <person name="Cahill P."/>
            <person name="Channer S."/>
            <person name="Cheshatsang Y."/>
            <person name="Chuda L."/>
            <person name="Citroen M."/>
            <person name="Collymore A."/>
            <person name="Cooke P."/>
            <person name="Costello M."/>
            <person name="D'Aco K."/>
            <person name="Daza R."/>
            <person name="De Haan G."/>
            <person name="DeGray S."/>
            <person name="DeMaso C."/>
            <person name="Dhargay N."/>
            <person name="Dooley K."/>
            <person name="Dooley E."/>
            <person name="Doricent M."/>
            <person name="Dorje P."/>
            <person name="Dorjee K."/>
            <person name="Dupes A."/>
            <person name="Elong R."/>
            <person name="Falk J."/>
            <person name="Farina A."/>
            <person name="Faro S."/>
            <person name="Ferguson D."/>
            <person name="Fisher S."/>
            <person name="Foley C.D."/>
            <person name="Franke A."/>
            <person name="Friedrich D."/>
            <person name="Gadbois L."/>
            <person name="Gearin G."/>
            <person name="Gearin C.R."/>
            <person name="Giannoukos G."/>
            <person name="Goode T."/>
            <person name="Graham J."/>
            <person name="Grandbois E."/>
            <person name="Grewal S."/>
            <person name="Gyaltsen K."/>
            <person name="Hafez N."/>
            <person name="Hagos B."/>
            <person name="Hall J."/>
            <person name="Henson C."/>
            <person name="Hollinger A."/>
            <person name="Honan T."/>
            <person name="Huard M.D."/>
            <person name="Hughes L."/>
            <person name="Hurhula B."/>
            <person name="Husby M.E."/>
            <person name="Kamat A."/>
            <person name="Kanga B."/>
            <person name="Kashin S."/>
            <person name="Khazanovich D."/>
            <person name="Kisner P."/>
            <person name="Lance K."/>
            <person name="Lara M."/>
            <person name="Lee W."/>
            <person name="Lennon N."/>
            <person name="Letendre F."/>
            <person name="LeVine R."/>
            <person name="Lipovsky A."/>
            <person name="Liu X."/>
            <person name="Liu J."/>
            <person name="Liu S."/>
            <person name="Lokyitsang T."/>
            <person name="Lokyitsang Y."/>
            <person name="Lubonja R."/>
            <person name="Lui A."/>
            <person name="MacDonald P."/>
            <person name="Magnisalis V."/>
            <person name="Maru K."/>
            <person name="Matthews C."/>
            <person name="McCusker W."/>
            <person name="McDonough S."/>
            <person name="Mehta T."/>
            <person name="Meldrim J."/>
            <person name="Meneus L."/>
            <person name="Mihai O."/>
            <person name="Mihalev A."/>
            <person name="Mihova T."/>
            <person name="Mittelman R."/>
            <person name="Mlenga V."/>
            <person name="Montmayeur A."/>
            <person name="Mulrain L."/>
            <person name="Navidi A."/>
            <person name="Naylor J."/>
            <person name="Negash T."/>
            <person name="Nguyen T."/>
            <person name="Nguyen N."/>
            <person name="Nicol R."/>
            <person name="Norbu C."/>
            <person name="Norbu N."/>
            <person name="Novod N."/>
            <person name="O'Neill B."/>
            <person name="Osman S."/>
            <person name="Markiewicz E."/>
            <person name="Oyono O.L."/>
            <person name="Patti C."/>
            <person name="Phunkhang P."/>
            <person name="Pierre F."/>
            <person name="Priest M."/>
            <person name="Raghuraman S."/>
            <person name="Rege F."/>
            <person name="Reyes R."/>
            <person name="Rise C."/>
            <person name="Rogov P."/>
            <person name="Ross K."/>
            <person name="Ryan E."/>
            <person name="Settipalli S."/>
            <person name="Shea T."/>
            <person name="Sherpa N."/>
            <person name="Shi L."/>
            <person name="Shih D."/>
            <person name="Sparrow T."/>
            <person name="Spaulding J."/>
            <person name="Stalker J."/>
            <person name="Stange-Thomann N."/>
            <person name="Stavropoulos S."/>
            <person name="Stone C."/>
            <person name="Strader C."/>
            <person name="Tesfaye S."/>
            <person name="Thomson T."/>
            <person name="Thoulutsang Y."/>
            <person name="Thoulutsang D."/>
            <person name="Topham K."/>
            <person name="Topping I."/>
            <person name="Tsamla T."/>
            <person name="Vassiliev H."/>
            <person name="Vo A."/>
            <person name="Wangchuk T."/>
            <person name="Wangdi T."/>
            <person name="Weiand M."/>
            <person name="Wilkinson J."/>
            <person name="Wilson A."/>
            <person name="Yadav S."/>
            <person name="Young G."/>
            <person name="Yu Q."/>
            <person name="Zembek L."/>
            <person name="Zhong D."/>
            <person name="Zimmer A."/>
            <person name="Zwirko Z."/>
            <person name="Jaffe D.B."/>
            <person name="Alvarez P."/>
            <person name="Brockman W."/>
            <person name="Butler J."/>
            <person name="Chin C."/>
            <person name="Gnerre S."/>
            <person name="MacCallum I."/>
            <person name="Graves J.A."/>
            <person name="Ponting C.P."/>
            <person name="Breen M."/>
            <person name="Samollow P.B."/>
            <person name="Lander E.S."/>
            <person name="Lindblad-Toh K."/>
        </authorList>
    </citation>
    <scope>NUCLEOTIDE SEQUENCE [LARGE SCALE GENOMIC DNA]</scope>
</reference>
<dbReference type="InterPro" id="IPR000725">
    <property type="entry name" value="Olfact_rcpt"/>
</dbReference>
<sequence length="317" mass="35378">MVNFTLITEFLLVQYSSIREIQVLHAVLFLMIYLAALMGNLLTITAIATDPHLHSPMYFFLSNLSFLDVGFISVTLPKFIVNSLTGIQSISLLGCMAQIFLFIFFGSTEIALLLTMSYDRFVAICHPLHYGVTMTPARCLWATAGSWLSGFIYATIHTGNMFRLPFSGSNEIHQYFCDIPDVLKVASSDVLNTEFILIVAGSGFSLFCLVFLFVSYARIFSSVFKIPSVEGRYKALSTCAPQLIILLLFLLSAIFASLKAPSDASTIQNLLVAMSYTILPPFINPIIYSLRNQRIKVALTRMIKQIILPKNEMSILE</sequence>
<dbReference type="Ensembl" id="ENSMODT00000074528.1">
    <property type="protein sequence ID" value="ENSMODP00000046089.1"/>
    <property type="gene ID" value="ENSMODG00000047114.1"/>
</dbReference>
<comment type="similarity">
    <text evidence="12">Belongs to the G-protein coupled receptor 1 family.</text>
</comment>
<dbReference type="InParanoid" id="A0A5F8GF62"/>
<feature type="transmembrane region" description="Helical" evidence="13">
    <location>
        <begin position="270"/>
        <end position="290"/>
    </location>
</feature>
<evidence type="ECO:0000313" key="16">
    <source>
        <dbReference type="Proteomes" id="UP000002280"/>
    </source>
</evidence>
<keyword evidence="4 13" id="KW-0716">Sensory transduction</keyword>